<dbReference type="Pfam" id="PF05227">
    <property type="entry name" value="CHASE3"/>
    <property type="match status" value="1"/>
</dbReference>
<dbReference type="Pfam" id="PF13426">
    <property type="entry name" value="PAS_9"/>
    <property type="match status" value="1"/>
</dbReference>
<feature type="transmembrane region" description="Helical" evidence="6">
    <location>
        <begin position="35"/>
        <end position="56"/>
    </location>
</feature>
<dbReference type="InterPro" id="IPR003594">
    <property type="entry name" value="HATPase_dom"/>
</dbReference>
<dbReference type="SUPFAM" id="SSF47384">
    <property type="entry name" value="Homodimeric domain of signal transducing histidine kinase"/>
    <property type="match status" value="1"/>
</dbReference>
<comment type="catalytic activity">
    <reaction evidence="1">
        <text>ATP + protein L-histidine = ADP + protein N-phospho-L-histidine.</text>
        <dbReference type="EC" id="2.7.13.3"/>
    </reaction>
</comment>
<dbReference type="InterPro" id="IPR013656">
    <property type="entry name" value="PAS_4"/>
</dbReference>
<dbReference type="PANTHER" id="PTHR43065">
    <property type="entry name" value="SENSOR HISTIDINE KINASE"/>
    <property type="match status" value="1"/>
</dbReference>
<dbReference type="InterPro" id="IPR011006">
    <property type="entry name" value="CheY-like_superfamily"/>
</dbReference>
<dbReference type="Pfam" id="PF08448">
    <property type="entry name" value="PAS_4"/>
    <property type="match status" value="1"/>
</dbReference>
<evidence type="ECO:0000256" key="1">
    <source>
        <dbReference type="ARBA" id="ARBA00000085"/>
    </source>
</evidence>
<dbReference type="SUPFAM" id="SSF52172">
    <property type="entry name" value="CheY-like"/>
    <property type="match status" value="1"/>
</dbReference>
<dbReference type="InterPro" id="IPR000700">
    <property type="entry name" value="PAS-assoc_C"/>
</dbReference>
<dbReference type="Gene3D" id="3.30.450.20">
    <property type="entry name" value="PAS domain"/>
    <property type="match status" value="3"/>
</dbReference>
<keyword evidence="6" id="KW-0472">Membrane</keyword>
<dbReference type="Pfam" id="PF02518">
    <property type="entry name" value="HATPase_c"/>
    <property type="match status" value="1"/>
</dbReference>
<feature type="domain" description="PAC" evidence="10">
    <location>
        <begin position="448"/>
        <end position="500"/>
    </location>
</feature>
<comment type="caution">
    <text evidence="11">The sequence shown here is derived from an EMBL/GenBank/DDBJ whole genome shotgun (WGS) entry which is preliminary data.</text>
</comment>
<evidence type="ECO:0000256" key="3">
    <source>
        <dbReference type="ARBA" id="ARBA00022553"/>
    </source>
</evidence>
<feature type="region of interest" description="Disordered" evidence="5">
    <location>
        <begin position="1"/>
        <end position="20"/>
    </location>
</feature>
<dbReference type="EC" id="2.7.13.3" evidence="2"/>
<dbReference type="InterPro" id="IPR000014">
    <property type="entry name" value="PAS"/>
</dbReference>
<dbReference type="PROSITE" id="PS50113">
    <property type="entry name" value="PAC"/>
    <property type="match status" value="3"/>
</dbReference>
<feature type="domain" description="Histidine kinase" evidence="7">
    <location>
        <begin position="659"/>
        <end position="881"/>
    </location>
</feature>
<keyword evidence="3 4" id="KW-0597">Phosphoprotein</keyword>
<keyword evidence="6" id="KW-0812">Transmembrane</keyword>
<dbReference type="SMART" id="SM00086">
    <property type="entry name" value="PAC"/>
    <property type="match status" value="2"/>
</dbReference>
<feature type="modified residue" description="4-aspartylphosphate" evidence="4">
    <location>
        <position position="953"/>
    </location>
</feature>
<dbReference type="InterPro" id="IPR005467">
    <property type="entry name" value="His_kinase_dom"/>
</dbReference>
<dbReference type="Gene3D" id="3.30.565.10">
    <property type="entry name" value="Histidine kinase-like ATPase, C-terminal domain"/>
    <property type="match status" value="1"/>
</dbReference>
<feature type="transmembrane region" description="Helical" evidence="6">
    <location>
        <begin position="214"/>
        <end position="237"/>
    </location>
</feature>
<dbReference type="InterPro" id="IPR035965">
    <property type="entry name" value="PAS-like_dom_sf"/>
</dbReference>
<dbReference type="PROSITE" id="PS50109">
    <property type="entry name" value="HIS_KIN"/>
    <property type="match status" value="1"/>
</dbReference>
<dbReference type="OrthoDB" id="7264471at2"/>
<protein>
    <recommendedName>
        <fullName evidence="2">histidine kinase</fullName>
        <ecNumber evidence="2">2.7.13.3</ecNumber>
    </recommendedName>
</protein>
<dbReference type="GO" id="GO:0000155">
    <property type="term" value="F:phosphorelay sensor kinase activity"/>
    <property type="evidence" value="ECO:0007669"/>
    <property type="project" value="InterPro"/>
</dbReference>
<keyword evidence="6" id="KW-1133">Transmembrane helix</keyword>
<organism evidence="11 12">
    <name type="scientific">Rhodopila globiformis</name>
    <name type="common">Rhodopseudomonas globiformis</name>
    <dbReference type="NCBI Taxonomy" id="1071"/>
    <lineage>
        <taxon>Bacteria</taxon>
        <taxon>Pseudomonadati</taxon>
        <taxon>Pseudomonadota</taxon>
        <taxon>Alphaproteobacteria</taxon>
        <taxon>Acetobacterales</taxon>
        <taxon>Acetobacteraceae</taxon>
        <taxon>Rhodopila</taxon>
    </lineage>
</organism>
<dbReference type="RefSeq" id="WP_104520227.1">
    <property type="nucleotide sequence ID" value="NZ_NHRY01000198.1"/>
</dbReference>
<evidence type="ECO:0000259" key="9">
    <source>
        <dbReference type="PROSITE" id="PS50112"/>
    </source>
</evidence>
<dbReference type="Pfam" id="PF08447">
    <property type="entry name" value="PAS_3"/>
    <property type="match status" value="1"/>
</dbReference>
<sequence>MADNPTIESETRPCPPDPLPPVVASRPIRHSGYRIGTFAATLFLVMIAVLVGYRIILDYKQTDDATIVSEKHAYEVIGVSTRILSVTGDTETGQRGFPLTGKPANLEPYGTGMDALRRDLSLIRDLTTDDPHQQDNLLALHNLLQRKQAELAHAIDLAQHGDKNGALAIVNTDEGMRLMEAIRHTVTGIVGDEQQRLLAWHAQRQHARDASGQLLIVLLAATGGGAMVGGIAVGWLFSSAAAGRREAAQDEQRRLMSMTDLAAIMVRDFDGPIRFWSEGCHALFGWTAGQAVGQSSHTLLGTVFPVPLADIQAALLRDGSWRGESRQRRQDGSEVIVSAHKALRREADGSLTIMENVTDVTKQRRAEAALRDNEARLRLVQAVGGIAYTDQALPGSTGMVSHEYVTLYGLPKSATQITEAEWRAFLHPDDRDRLDAEITVLMAGGGPLATEFRIRRADGSVRWIAMRVEAFFGEDGQPLRLISAQRDITELVAAREALASHATDLERQVAERTAALAAAEARYRAIFDSQLEFIGLLDPDGTMLEANRTALEAAGLTRKDIIGRSFWETGWWPAAERDRLRQDIAEAAAGMVIRREVKNIGADRREIWLDFSLKPIRDAVTDKTVWIVAEGRNITEQRSLSNQLVQANKVQALGQLASGIAHDFNNILQAVEGAATLIERRPEHHDKVRRLARMVVDATARGGSITQRLLSFARRGEFHPEPLPTADLLANIREVLAHTLGASIVVQSTMPPGVPPVLADRGQLETVLVNLGTNARDAMPEGGTLTLSADVEFVAADDHRPAGLASGAYVRLSVTDTGTGMDAATLARAAELFFTTKPLGQGTGLGLAMVKAFAEQSGGAMAIASTPSEGTTVTLRLRQATEGTTPPDGEADSHGDTIDASAHILLVDDDDMIRELLAAQLEDLGFRMLVASRGAEAIALLEAGETVDVLVSDLSMPGMNGVATIEKARTLRPRLPCFLLTGYVGERAALAAGDAFTLVRKPVSAQALAARIEAGLAATRR</sequence>
<dbReference type="InterPro" id="IPR036890">
    <property type="entry name" value="HATPase_C_sf"/>
</dbReference>
<accession>A0A2S6N8Y3</accession>
<reference evidence="11 12" key="1">
    <citation type="journal article" date="2018" name="Arch. Microbiol.">
        <title>New insights into the metabolic potential of the phototrophic purple bacterium Rhodopila globiformis DSM 161(T) from its draft genome sequence and evidence for a vanadium-dependent nitrogenase.</title>
        <authorList>
            <person name="Imhoff J.F."/>
            <person name="Rahn T."/>
            <person name="Kunzel S."/>
            <person name="Neulinger S.C."/>
        </authorList>
    </citation>
    <scope>NUCLEOTIDE SEQUENCE [LARGE SCALE GENOMIC DNA]</scope>
    <source>
        <strain evidence="11 12">DSM 161</strain>
    </source>
</reference>
<evidence type="ECO:0000256" key="6">
    <source>
        <dbReference type="SAM" id="Phobius"/>
    </source>
</evidence>
<evidence type="ECO:0000313" key="11">
    <source>
        <dbReference type="EMBL" id="PPQ31069.1"/>
    </source>
</evidence>
<evidence type="ECO:0000256" key="5">
    <source>
        <dbReference type="SAM" id="MobiDB-lite"/>
    </source>
</evidence>
<dbReference type="CDD" id="cd19410">
    <property type="entry name" value="HK9-like_sensor"/>
    <property type="match status" value="1"/>
</dbReference>
<dbReference type="PRINTS" id="PR00344">
    <property type="entry name" value="BCTRLSENSOR"/>
</dbReference>
<dbReference type="Pfam" id="PF00072">
    <property type="entry name" value="Response_reg"/>
    <property type="match status" value="1"/>
</dbReference>
<feature type="domain" description="Response regulatory" evidence="8">
    <location>
        <begin position="903"/>
        <end position="1016"/>
    </location>
</feature>
<evidence type="ECO:0000256" key="4">
    <source>
        <dbReference type="PROSITE-ProRule" id="PRU00169"/>
    </source>
</evidence>
<feature type="domain" description="PAC" evidence="10">
    <location>
        <begin position="321"/>
        <end position="372"/>
    </location>
</feature>
<dbReference type="Proteomes" id="UP000239724">
    <property type="component" value="Unassembled WGS sequence"/>
</dbReference>
<dbReference type="SMART" id="SM00387">
    <property type="entry name" value="HATPase_c"/>
    <property type="match status" value="1"/>
</dbReference>
<dbReference type="CDD" id="cd00130">
    <property type="entry name" value="PAS"/>
    <property type="match status" value="3"/>
</dbReference>
<dbReference type="InterPro" id="IPR004358">
    <property type="entry name" value="Sig_transdc_His_kin-like_C"/>
</dbReference>
<dbReference type="EMBL" id="NHRY01000198">
    <property type="protein sequence ID" value="PPQ31069.1"/>
    <property type="molecule type" value="Genomic_DNA"/>
</dbReference>
<keyword evidence="12" id="KW-1185">Reference proteome</keyword>
<dbReference type="Gene3D" id="1.10.287.130">
    <property type="match status" value="1"/>
</dbReference>
<evidence type="ECO:0000259" key="8">
    <source>
        <dbReference type="PROSITE" id="PS50110"/>
    </source>
</evidence>
<dbReference type="InterPro" id="IPR036097">
    <property type="entry name" value="HisK_dim/P_sf"/>
</dbReference>
<evidence type="ECO:0000259" key="10">
    <source>
        <dbReference type="PROSITE" id="PS50113"/>
    </source>
</evidence>
<evidence type="ECO:0000256" key="2">
    <source>
        <dbReference type="ARBA" id="ARBA00012438"/>
    </source>
</evidence>
<dbReference type="SMART" id="SM00388">
    <property type="entry name" value="HisKA"/>
    <property type="match status" value="1"/>
</dbReference>
<feature type="domain" description="PAS" evidence="9">
    <location>
        <begin position="248"/>
        <end position="295"/>
    </location>
</feature>
<dbReference type="InterPro" id="IPR001610">
    <property type="entry name" value="PAC"/>
</dbReference>
<dbReference type="InterPro" id="IPR001789">
    <property type="entry name" value="Sig_transdc_resp-reg_receiver"/>
</dbReference>
<dbReference type="SMART" id="SM00091">
    <property type="entry name" value="PAS"/>
    <property type="match status" value="3"/>
</dbReference>
<feature type="domain" description="PAC" evidence="10">
    <location>
        <begin position="593"/>
        <end position="646"/>
    </location>
</feature>
<dbReference type="NCBIfam" id="TIGR00229">
    <property type="entry name" value="sensory_box"/>
    <property type="match status" value="3"/>
</dbReference>
<dbReference type="PROSITE" id="PS50110">
    <property type="entry name" value="RESPONSE_REGULATORY"/>
    <property type="match status" value="1"/>
</dbReference>
<dbReference type="PANTHER" id="PTHR43065:SF49">
    <property type="entry name" value="HISTIDINE KINASE"/>
    <property type="match status" value="1"/>
</dbReference>
<feature type="domain" description="PAS" evidence="9">
    <location>
        <begin position="519"/>
        <end position="565"/>
    </location>
</feature>
<dbReference type="SUPFAM" id="SSF55785">
    <property type="entry name" value="PYP-like sensor domain (PAS domain)"/>
    <property type="match status" value="3"/>
</dbReference>
<dbReference type="InterPro" id="IPR013655">
    <property type="entry name" value="PAS_fold_3"/>
</dbReference>
<dbReference type="SMART" id="SM00448">
    <property type="entry name" value="REC"/>
    <property type="match status" value="1"/>
</dbReference>
<dbReference type="AlphaFoldDB" id="A0A2S6N8Y3"/>
<gene>
    <name evidence="11" type="ORF">CCS01_18105</name>
</gene>
<dbReference type="InterPro" id="IPR007891">
    <property type="entry name" value="CHASE3"/>
</dbReference>
<evidence type="ECO:0000259" key="7">
    <source>
        <dbReference type="PROSITE" id="PS50109"/>
    </source>
</evidence>
<evidence type="ECO:0000313" key="12">
    <source>
        <dbReference type="Proteomes" id="UP000239724"/>
    </source>
</evidence>
<dbReference type="PROSITE" id="PS50112">
    <property type="entry name" value="PAS"/>
    <property type="match status" value="2"/>
</dbReference>
<dbReference type="Gene3D" id="3.40.50.2300">
    <property type="match status" value="1"/>
</dbReference>
<name>A0A2S6N8Y3_RHOGL</name>
<proteinExistence type="predicted"/>
<dbReference type="InterPro" id="IPR003661">
    <property type="entry name" value="HisK_dim/P_dom"/>
</dbReference>
<dbReference type="SUPFAM" id="SSF55874">
    <property type="entry name" value="ATPase domain of HSP90 chaperone/DNA topoisomerase II/histidine kinase"/>
    <property type="match status" value="1"/>
</dbReference>